<gene>
    <name evidence="14" type="ORF">FRACYDRAFT_158501</name>
</gene>
<accession>A0A1E7FUH9</accession>
<evidence type="ECO:0000259" key="12">
    <source>
        <dbReference type="PROSITE" id="PS50089"/>
    </source>
</evidence>
<evidence type="ECO:0000256" key="5">
    <source>
        <dbReference type="ARBA" id="ARBA00022723"/>
    </source>
</evidence>
<sequence length="318" mass="36299">CGICYDEMEPEQTYFLRCGHKFCRSCWISYTIDASNDSSLINILDLRCPQHECGVRLMIDDLQQIEPSLIPKWNNALLQTFIEEDSSYRYCSGPDCGCVAIKLNQSIATTYNLQKVTCDACSTSFCFGCGQNDHVPASCQDIAQWNQIKGSSEFYVKHNSKPCPGCNVPIEKNTGCNHMQCIKCKAGFCWLCLSLLDAHLPHICNRYDSADSADDDFERQALYTVTRYEAHDGAAAFTLNQYTNFEPKKFNETYWFLDQDKDPEIMAQALEILLAGRDFLKHSYVKLLYLKDPKSAKLHEDHHGCLEMFTERLSQLTE</sequence>
<comment type="catalytic activity">
    <reaction evidence="1">
        <text>[E2 ubiquitin-conjugating enzyme]-S-ubiquitinyl-L-cysteine + [acceptor protein]-L-lysine = [E2 ubiquitin-conjugating enzyme]-L-cysteine + [acceptor protein]-N(6)-ubiquitinyl-L-lysine.</text>
        <dbReference type="EC" id="2.3.2.31"/>
    </reaction>
</comment>
<keyword evidence="6" id="KW-0677">Repeat</keyword>
<dbReference type="CDD" id="cd20354">
    <property type="entry name" value="Rcat_RBR_RNF14"/>
    <property type="match status" value="1"/>
</dbReference>
<dbReference type="PROSITE" id="PS50089">
    <property type="entry name" value="ZF_RING_2"/>
    <property type="match status" value="1"/>
</dbReference>
<protein>
    <recommendedName>
        <fullName evidence="3">RBR-type E3 ubiquitin transferase</fullName>
        <ecNumber evidence="3">2.3.2.31</ecNumber>
    </recommendedName>
</protein>
<dbReference type="GO" id="GO:0008270">
    <property type="term" value="F:zinc ion binding"/>
    <property type="evidence" value="ECO:0007669"/>
    <property type="project" value="UniProtKB-KW"/>
</dbReference>
<dbReference type="Pfam" id="PF13923">
    <property type="entry name" value="zf-C3HC4_2"/>
    <property type="match status" value="1"/>
</dbReference>
<feature type="domain" description="RING-type" evidence="13">
    <location>
        <begin position="1"/>
        <end position="208"/>
    </location>
</feature>
<keyword evidence="5" id="KW-0479">Metal-binding</keyword>
<evidence type="ECO:0000256" key="9">
    <source>
        <dbReference type="ARBA" id="ARBA00022833"/>
    </source>
</evidence>
<keyword evidence="9" id="KW-0862">Zinc</keyword>
<dbReference type="EC" id="2.3.2.31" evidence="3"/>
<dbReference type="Pfam" id="PF01485">
    <property type="entry name" value="IBR"/>
    <property type="match status" value="1"/>
</dbReference>
<keyword evidence="4" id="KW-0808">Transferase</keyword>
<evidence type="ECO:0000256" key="8">
    <source>
        <dbReference type="ARBA" id="ARBA00022786"/>
    </source>
</evidence>
<dbReference type="Gene3D" id="3.30.40.10">
    <property type="entry name" value="Zinc/RING finger domain, C3HC4 (zinc finger)"/>
    <property type="match status" value="1"/>
</dbReference>
<dbReference type="SMART" id="SM00647">
    <property type="entry name" value="IBR"/>
    <property type="match status" value="2"/>
</dbReference>
<reference evidence="14 15" key="1">
    <citation type="submission" date="2016-09" db="EMBL/GenBank/DDBJ databases">
        <title>Extensive genetic diversity and differential bi-allelic expression allows diatom success in the polar Southern Ocean.</title>
        <authorList>
            <consortium name="DOE Joint Genome Institute"/>
            <person name="Mock T."/>
            <person name="Otillar R.P."/>
            <person name="Strauss J."/>
            <person name="Dupont C."/>
            <person name="Frickenhaus S."/>
            <person name="Maumus F."/>
            <person name="Mcmullan M."/>
            <person name="Sanges R."/>
            <person name="Schmutz J."/>
            <person name="Toseland A."/>
            <person name="Valas R."/>
            <person name="Veluchamy A."/>
            <person name="Ward B.J."/>
            <person name="Allen A."/>
            <person name="Barry K."/>
            <person name="Falciatore A."/>
            <person name="Ferrante M."/>
            <person name="Fortunato A.E."/>
            <person name="Gloeckner G."/>
            <person name="Gruber A."/>
            <person name="Hipkin R."/>
            <person name="Janech M."/>
            <person name="Kroth P."/>
            <person name="Leese F."/>
            <person name="Lindquist E."/>
            <person name="Lyon B.R."/>
            <person name="Martin J."/>
            <person name="Mayer C."/>
            <person name="Parker M."/>
            <person name="Quesneville H."/>
            <person name="Raymond J."/>
            <person name="Uhlig C."/>
            <person name="Valentin K.U."/>
            <person name="Worden A.Z."/>
            <person name="Armbrust E.V."/>
            <person name="Bowler C."/>
            <person name="Green B."/>
            <person name="Moulton V."/>
            <person name="Van Oosterhout C."/>
            <person name="Grigoriev I."/>
        </authorList>
    </citation>
    <scope>NUCLEOTIDE SEQUENCE [LARGE SCALE GENOMIC DNA]</scope>
    <source>
        <strain evidence="14 15">CCMP1102</strain>
    </source>
</reference>
<dbReference type="PROSITE" id="PS51873">
    <property type="entry name" value="TRIAD"/>
    <property type="match status" value="1"/>
</dbReference>
<dbReference type="InParanoid" id="A0A1E7FUH9"/>
<evidence type="ECO:0000313" key="15">
    <source>
        <dbReference type="Proteomes" id="UP000095751"/>
    </source>
</evidence>
<dbReference type="InterPro" id="IPR044066">
    <property type="entry name" value="TRIAD_supradom"/>
</dbReference>
<name>A0A1E7FUH9_9STRA</name>
<comment type="pathway">
    <text evidence="2">Protein modification; protein ubiquitination.</text>
</comment>
<dbReference type="SUPFAM" id="SSF57850">
    <property type="entry name" value="RING/U-box"/>
    <property type="match status" value="3"/>
</dbReference>
<dbReference type="InterPro" id="IPR001841">
    <property type="entry name" value="Znf_RING"/>
</dbReference>
<dbReference type="GO" id="GO:0061630">
    <property type="term" value="F:ubiquitin protein ligase activity"/>
    <property type="evidence" value="ECO:0007669"/>
    <property type="project" value="UniProtKB-EC"/>
</dbReference>
<feature type="non-terminal residue" evidence="14">
    <location>
        <position position="1"/>
    </location>
</feature>
<proteinExistence type="inferred from homology"/>
<keyword evidence="7 11" id="KW-0863">Zinc-finger</keyword>
<dbReference type="InterPro" id="IPR013083">
    <property type="entry name" value="Znf_RING/FYVE/PHD"/>
</dbReference>
<dbReference type="InterPro" id="IPR002867">
    <property type="entry name" value="IBR_dom"/>
</dbReference>
<dbReference type="Gene3D" id="1.20.120.1750">
    <property type="match status" value="1"/>
</dbReference>
<dbReference type="AlphaFoldDB" id="A0A1E7FUH9"/>
<evidence type="ECO:0000256" key="1">
    <source>
        <dbReference type="ARBA" id="ARBA00001798"/>
    </source>
</evidence>
<evidence type="ECO:0000256" key="4">
    <source>
        <dbReference type="ARBA" id="ARBA00022679"/>
    </source>
</evidence>
<dbReference type="PANTHER" id="PTHR11685">
    <property type="entry name" value="RBR FAMILY RING FINGER AND IBR DOMAIN-CONTAINING"/>
    <property type="match status" value="1"/>
</dbReference>
<comment type="similarity">
    <text evidence="10">Belongs to the RBR family. RNF14 subfamily.</text>
</comment>
<evidence type="ECO:0000256" key="6">
    <source>
        <dbReference type="ARBA" id="ARBA00022737"/>
    </source>
</evidence>
<evidence type="ECO:0000256" key="2">
    <source>
        <dbReference type="ARBA" id="ARBA00004906"/>
    </source>
</evidence>
<dbReference type="Pfam" id="PF22191">
    <property type="entry name" value="IBR_1"/>
    <property type="match status" value="1"/>
</dbReference>
<dbReference type="InterPro" id="IPR047548">
    <property type="entry name" value="Rcat_RBR_RNF14"/>
</dbReference>
<feature type="non-terminal residue" evidence="14">
    <location>
        <position position="318"/>
    </location>
</feature>
<evidence type="ECO:0000313" key="14">
    <source>
        <dbReference type="EMBL" id="OEU21816.1"/>
    </source>
</evidence>
<evidence type="ECO:0000256" key="3">
    <source>
        <dbReference type="ARBA" id="ARBA00012251"/>
    </source>
</evidence>
<evidence type="ECO:0000259" key="13">
    <source>
        <dbReference type="PROSITE" id="PS51873"/>
    </source>
</evidence>
<evidence type="ECO:0000256" key="7">
    <source>
        <dbReference type="ARBA" id="ARBA00022771"/>
    </source>
</evidence>
<evidence type="ECO:0000256" key="10">
    <source>
        <dbReference type="ARBA" id="ARBA00044508"/>
    </source>
</evidence>
<dbReference type="KEGG" id="fcy:FRACYDRAFT_158501"/>
<feature type="domain" description="RING-type" evidence="12">
    <location>
        <begin position="1"/>
        <end position="52"/>
    </location>
</feature>
<organism evidence="14 15">
    <name type="scientific">Fragilariopsis cylindrus CCMP1102</name>
    <dbReference type="NCBI Taxonomy" id="635003"/>
    <lineage>
        <taxon>Eukaryota</taxon>
        <taxon>Sar</taxon>
        <taxon>Stramenopiles</taxon>
        <taxon>Ochrophyta</taxon>
        <taxon>Bacillariophyta</taxon>
        <taxon>Bacillariophyceae</taxon>
        <taxon>Bacillariophycidae</taxon>
        <taxon>Bacillariales</taxon>
        <taxon>Bacillariaceae</taxon>
        <taxon>Fragilariopsis</taxon>
    </lineage>
</organism>
<dbReference type="Proteomes" id="UP000095751">
    <property type="component" value="Unassembled WGS sequence"/>
</dbReference>
<dbReference type="GO" id="GO:0016567">
    <property type="term" value="P:protein ubiquitination"/>
    <property type="evidence" value="ECO:0007669"/>
    <property type="project" value="InterPro"/>
</dbReference>
<keyword evidence="15" id="KW-1185">Reference proteome</keyword>
<dbReference type="SMART" id="SM00184">
    <property type="entry name" value="RING"/>
    <property type="match status" value="1"/>
</dbReference>
<evidence type="ECO:0000256" key="11">
    <source>
        <dbReference type="PROSITE-ProRule" id="PRU00175"/>
    </source>
</evidence>
<dbReference type="OrthoDB" id="10009520at2759"/>
<keyword evidence="8" id="KW-0833">Ubl conjugation pathway</keyword>
<dbReference type="InterPro" id="IPR031127">
    <property type="entry name" value="E3_UB_ligase_RBR"/>
</dbReference>
<dbReference type="EMBL" id="KV784353">
    <property type="protein sequence ID" value="OEU21816.1"/>
    <property type="molecule type" value="Genomic_DNA"/>
</dbReference>